<dbReference type="Pfam" id="PF13487">
    <property type="entry name" value="HD_5"/>
    <property type="match status" value="1"/>
</dbReference>
<name>X1JDU0_9ZZZZ</name>
<evidence type="ECO:0008006" key="5">
    <source>
        <dbReference type="Google" id="ProtNLM"/>
    </source>
</evidence>
<protein>
    <recommendedName>
        <fullName evidence="5">HD-GYP domain-containing protein</fullName>
    </recommendedName>
</protein>
<feature type="domain" description="HD-GYP" evidence="3">
    <location>
        <begin position="64"/>
        <end position="255"/>
    </location>
</feature>
<feature type="domain" description="PAC" evidence="2">
    <location>
        <begin position="9"/>
        <end position="59"/>
    </location>
</feature>
<reference evidence="4" key="1">
    <citation type="journal article" date="2014" name="Front. Microbiol.">
        <title>High frequency of phylogenetically diverse reductive dehalogenase-homologous genes in deep subseafloor sedimentary metagenomes.</title>
        <authorList>
            <person name="Kawai M."/>
            <person name="Futagami T."/>
            <person name="Toyoda A."/>
            <person name="Takaki Y."/>
            <person name="Nishi S."/>
            <person name="Hori S."/>
            <person name="Arai W."/>
            <person name="Tsubouchi T."/>
            <person name="Morono Y."/>
            <person name="Uchiyama I."/>
            <person name="Ito T."/>
            <person name="Fujiyama A."/>
            <person name="Inagaki F."/>
            <person name="Takami H."/>
        </authorList>
    </citation>
    <scope>NUCLEOTIDE SEQUENCE</scope>
    <source>
        <strain evidence="4">Expedition CK06-06</strain>
    </source>
</reference>
<dbReference type="EMBL" id="BARV01001115">
    <property type="protein sequence ID" value="GAH92152.1"/>
    <property type="molecule type" value="Genomic_DNA"/>
</dbReference>
<dbReference type="PANTHER" id="PTHR43155:SF2">
    <property type="entry name" value="CYCLIC DI-GMP PHOSPHODIESTERASE PA4108"/>
    <property type="match status" value="1"/>
</dbReference>
<dbReference type="AlphaFoldDB" id="X1JDU0"/>
<dbReference type="Gene3D" id="3.30.450.20">
    <property type="entry name" value="PAS domain"/>
    <property type="match status" value="1"/>
</dbReference>
<keyword evidence="1" id="KW-0175">Coiled coil</keyword>
<dbReference type="SUPFAM" id="SSF109604">
    <property type="entry name" value="HD-domain/PDEase-like"/>
    <property type="match status" value="1"/>
</dbReference>
<evidence type="ECO:0000256" key="1">
    <source>
        <dbReference type="SAM" id="Coils"/>
    </source>
</evidence>
<sequence length="255" mass="28556">MRMMGAKIAPYEVEIITKDRKKIALEVNAAKINYRGKPTVMAVFRDLSGRKKAQKELERTLEKLRKALGATIQALALTVEVRDAYTAGHQRRVTNLARTIATEMQLSKRHIDGIRMAGAIHDLGKIGVPVEILNKPIPLADIEFALVKIHSVVGYNILKEMKFPWPVAKIVLQHHERMNGSGYPHGLSGEDILIEARILGVADVVEAMCSHRPYRPALGIDKALEEISKNKGILYDPQVVDTCLKLFTEKGFRFE</sequence>
<accession>X1JDU0</accession>
<dbReference type="PROSITE" id="PS50113">
    <property type="entry name" value="PAC"/>
    <property type="match status" value="1"/>
</dbReference>
<dbReference type="InterPro" id="IPR037522">
    <property type="entry name" value="HD_GYP_dom"/>
</dbReference>
<dbReference type="InterPro" id="IPR000700">
    <property type="entry name" value="PAS-assoc_C"/>
</dbReference>
<dbReference type="CDD" id="cd00077">
    <property type="entry name" value="HDc"/>
    <property type="match status" value="1"/>
</dbReference>
<dbReference type="SMART" id="SM00471">
    <property type="entry name" value="HDc"/>
    <property type="match status" value="1"/>
</dbReference>
<comment type="caution">
    <text evidence="4">The sequence shown here is derived from an EMBL/GenBank/DDBJ whole genome shotgun (WGS) entry which is preliminary data.</text>
</comment>
<dbReference type="SUPFAM" id="SSF55785">
    <property type="entry name" value="PYP-like sensor domain (PAS domain)"/>
    <property type="match status" value="1"/>
</dbReference>
<gene>
    <name evidence="4" type="ORF">S06H3_03433</name>
</gene>
<dbReference type="InterPro" id="IPR035965">
    <property type="entry name" value="PAS-like_dom_sf"/>
</dbReference>
<dbReference type="Gene3D" id="1.10.3210.10">
    <property type="entry name" value="Hypothetical protein af1432"/>
    <property type="match status" value="1"/>
</dbReference>
<proteinExistence type="predicted"/>
<dbReference type="InterPro" id="IPR003607">
    <property type="entry name" value="HD/PDEase_dom"/>
</dbReference>
<dbReference type="PANTHER" id="PTHR43155">
    <property type="entry name" value="CYCLIC DI-GMP PHOSPHODIESTERASE PA4108-RELATED"/>
    <property type="match status" value="1"/>
</dbReference>
<feature type="coiled-coil region" evidence="1">
    <location>
        <begin position="47"/>
        <end position="74"/>
    </location>
</feature>
<dbReference type="PROSITE" id="PS51832">
    <property type="entry name" value="HD_GYP"/>
    <property type="match status" value="1"/>
</dbReference>
<evidence type="ECO:0000313" key="4">
    <source>
        <dbReference type="EMBL" id="GAH92152.1"/>
    </source>
</evidence>
<evidence type="ECO:0000259" key="2">
    <source>
        <dbReference type="PROSITE" id="PS50113"/>
    </source>
</evidence>
<evidence type="ECO:0000259" key="3">
    <source>
        <dbReference type="PROSITE" id="PS51832"/>
    </source>
</evidence>
<organism evidence="4">
    <name type="scientific">marine sediment metagenome</name>
    <dbReference type="NCBI Taxonomy" id="412755"/>
    <lineage>
        <taxon>unclassified sequences</taxon>
        <taxon>metagenomes</taxon>
        <taxon>ecological metagenomes</taxon>
    </lineage>
</organism>